<dbReference type="InterPro" id="IPR019424">
    <property type="entry name" value="7TM_GPCR_Srsx"/>
</dbReference>
<dbReference type="PANTHER" id="PTHR23360">
    <property type="entry name" value="G-PROTEIN COUPLED RECEPTORS FAMILY 1 PROFILE DOMAIN-CONTAINING PROTEIN-RELATED"/>
    <property type="match status" value="1"/>
</dbReference>
<reference evidence="9" key="1">
    <citation type="submission" date="2023-06" db="EMBL/GenBank/DDBJ databases">
        <title>Genomic analysis of the entomopathogenic nematode Steinernema hermaphroditum.</title>
        <authorList>
            <person name="Schwarz E.M."/>
            <person name="Heppert J.K."/>
            <person name="Baniya A."/>
            <person name="Schwartz H.T."/>
            <person name="Tan C.-H."/>
            <person name="Antoshechkin I."/>
            <person name="Sternberg P.W."/>
            <person name="Goodrich-Blair H."/>
            <person name="Dillman A.R."/>
        </authorList>
    </citation>
    <scope>NUCLEOTIDE SEQUENCE</scope>
    <source>
        <strain evidence="9">PS9179</strain>
        <tissue evidence="9">Whole animal</tissue>
    </source>
</reference>
<dbReference type="InterPro" id="IPR047130">
    <property type="entry name" value="7TM_GPCR_Srsx_nematod"/>
</dbReference>
<accession>A0AA39ID45</accession>
<dbReference type="PROSITE" id="PS00237">
    <property type="entry name" value="G_PROTEIN_RECEP_F1_1"/>
    <property type="match status" value="1"/>
</dbReference>
<sequence length="319" mass="36410">MALTNWSISEETLISISHYYAPFYLFNMTLANIVNLLIIVATIRSKKLRSMCNILIALQAAADAMVTWEVPIYVYHVYMRKFISVEQCFMVQVVPWLAMNFTTCFILVLGLDRYLCVKYATWYMTLNKVKYFSLLMLICTFYSIVASIGMYMSTSEQKVLCFLADAMAGRGKEMWGLSQALINVAVIIVYGKLKKFLECRSTRSVDDRDTRKIFKSLYLIVVFYIFGWVTSVFLLLAVRVLIADPLLEQAAGQFLGVFAATNLTIPFFVYFTQSVVYKREILRLFLSERRIAQIAPDSQTFGSSGSTARAHQNEESVVA</sequence>
<keyword evidence="3 7" id="KW-1133">Transmembrane helix</keyword>
<comment type="similarity">
    <text evidence="5">Belongs to the G-protein coupled receptor 1 family.</text>
</comment>
<feature type="compositionally biased region" description="Polar residues" evidence="6">
    <location>
        <begin position="298"/>
        <end position="310"/>
    </location>
</feature>
<dbReference type="GO" id="GO:0016020">
    <property type="term" value="C:membrane"/>
    <property type="evidence" value="ECO:0007669"/>
    <property type="project" value="UniProtKB-SubCell"/>
</dbReference>
<dbReference type="Gene3D" id="1.20.1070.10">
    <property type="entry name" value="Rhodopsin 7-helix transmembrane proteins"/>
    <property type="match status" value="1"/>
</dbReference>
<evidence type="ECO:0000256" key="5">
    <source>
        <dbReference type="RuleBase" id="RU000688"/>
    </source>
</evidence>
<keyword evidence="5" id="KW-0675">Receptor</keyword>
<dbReference type="AlphaFoldDB" id="A0AA39ID45"/>
<dbReference type="Pfam" id="PF10320">
    <property type="entry name" value="7TM_GPCR_Srsx"/>
    <property type="match status" value="1"/>
</dbReference>
<dbReference type="InterPro" id="IPR000276">
    <property type="entry name" value="GPCR_Rhodpsn"/>
</dbReference>
<evidence type="ECO:0000313" key="10">
    <source>
        <dbReference type="Proteomes" id="UP001175271"/>
    </source>
</evidence>
<dbReference type="EMBL" id="JAUCMV010000002">
    <property type="protein sequence ID" value="KAK0421018.1"/>
    <property type="molecule type" value="Genomic_DNA"/>
</dbReference>
<dbReference type="GO" id="GO:0004930">
    <property type="term" value="F:G protein-coupled receptor activity"/>
    <property type="evidence" value="ECO:0007669"/>
    <property type="project" value="UniProtKB-KW"/>
</dbReference>
<feature type="domain" description="G-protein coupled receptors family 1 profile" evidence="8">
    <location>
        <begin position="34"/>
        <end position="270"/>
    </location>
</feature>
<keyword evidence="5" id="KW-0297">G-protein coupled receptor</keyword>
<evidence type="ECO:0000256" key="4">
    <source>
        <dbReference type="ARBA" id="ARBA00023136"/>
    </source>
</evidence>
<protein>
    <recommendedName>
        <fullName evidence="8">G-protein coupled receptors family 1 profile domain-containing protein</fullName>
    </recommendedName>
</protein>
<evidence type="ECO:0000256" key="3">
    <source>
        <dbReference type="ARBA" id="ARBA00022989"/>
    </source>
</evidence>
<evidence type="ECO:0000259" key="8">
    <source>
        <dbReference type="PROSITE" id="PS50262"/>
    </source>
</evidence>
<feature type="transmembrane region" description="Helical" evidence="7">
    <location>
        <begin position="55"/>
        <end position="77"/>
    </location>
</feature>
<comment type="caution">
    <text evidence="9">The sequence shown here is derived from an EMBL/GenBank/DDBJ whole genome shotgun (WGS) entry which is preliminary data.</text>
</comment>
<gene>
    <name evidence="9" type="ORF">QR680_015025</name>
</gene>
<keyword evidence="2 5" id="KW-0812">Transmembrane</keyword>
<keyword evidence="10" id="KW-1185">Reference proteome</keyword>
<dbReference type="PRINTS" id="PR00237">
    <property type="entry name" value="GPCRRHODOPSN"/>
</dbReference>
<feature type="transmembrane region" description="Helical" evidence="7">
    <location>
        <begin position="217"/>
        <end position="242"/>
    </location>
</feature>
<dbReference type="PROSITE" id="PS50262">
    <property type="entry name" value="G_PROTEIN_RECEP_F1_2"/>
    <property type="match status" value="1"/>
</dbReference>
<name>A0AA39ID45_9BILA</name>
<evidence type="ECO:0000256" key="1">
    <source>
        <dbReference type="ARBA" id="ARBA00004370"/>
    </source>
</evidence>
<comment type="subcellular location">
    <subcellularLocation>
        <location evidence="1">Membrane</location>
    </subcellularLocation>
</comment>
<dbReference type="CDD" id="cd00637">
    <property type="entry name" value="7tm_classA_rhodopsin-like"/>
    <property type="match status" value="1"/>
</dbReference>
<proteinExistence type="inferred from homology"/>
<feature type="transmembrane region" description="Helical" evidence="7">
    <location>
        <begin position="20"/>
        <end position="43"/>
    </location>
</feature>
<evidence type="ECO:0000256" key="6">
    <source>
        <dbReference type="SAM" id="MobiDB-lite"/>
    </source>
</evidence>
<dbReference type="SMART" id="SM01381">
    <property type="entry name" value="7TM_GPCR_Srsx"/>
    <property type="match status" value="1"/>
</dbReference>
<dbReference type="Proteomes" id="UP001175271">
    <property type="component" value="Unassembled WGS sequence"/>
</dbReference>
<feature type="transmembrane region" description="Helical" evidence="7">
    <location>
        <begin position="174"/>
        <end position="193"/>
    </location>
</feature>
<feature type="region of interest" description="Disordered" evidence="6">
    <location>
        <begin position="298"/>
        <end position="319"/>
    </location>
</feature>
<evidence type="ECO:0000313" key="9">
    <source>
        <dbReference type="EMBL" id="KAK0421018.1"/>
    </source>
</evidence>
<keyword evidence="4 7" id="KW-0472">Membrane</keyword>
<feature type="transmembrane region" description="Helical" evidence="7">
    <location>
        <begin position="131"/>
        <end position="154"/>
    </location>
</feature>
<dbReference type="PANTHER" id="PTHR23360:SF16">
    <property type="entry name" value="G-PROTEIN COUPLED RECEPTORS FAMILY 1 PROFILE DOMAIN-CONTAINING PROTEIN"/>
    <property type="match status" value="1"/>
</dbReference>
<dbReference type="InterPro" id="IPR017452">
    <property type="entry name" value="GPCR_Rhodpsn_7TM"/>
</dbReference>
<feature type="transmembrane region" description="Helical" evidence="7">
    <location>
        <begin position="254"/>
        <end position="277"/>
    </location>
</feature>
<keyword evidence="5" id="KW-0807">Transducer</keyword>
<evidence type="ECO:0000256" key="7">
    <source>
        <dbReference type="SAM" id="Phobius"/>
    </source>
</evidence>
<organism evidence="9 10">
    <name type="scientific">Steinernema hermaphroditum</name>
    <dbReference type="NCBI Taxonomy" id="289476"/>
    <lineage>
        <taxon>Eukaryota</taxon>
        <taxon>Metazoa</taxon>
        <taxon>Ecdysozoa</taxon>
        <taxon>Nematoda</taxon>
        <taxon>Chromadorea</taxon>
        <taxon>Rhabditida</taxon>
        <taxon>Tylenchina</taxon>
        <taxon>Panagrolaimomorpha</taxon>
        <taxon>Strongyloidoidea</taxon>
        <taxon>Steinernematidae</taxon>
        <taxon>Steinernema</taxon>
    </lineage>
</organism>
<feature type="transmembrane region" description="Helical" evidence="7">
    <location>
        <begin position="89"/>
        <end position="111"/>
    </location>
</feature>
<evidence type="ECO:0000256" key="2">
    <source>
        <dbReference type="ARBA" id="ARBA00022692"/>
    </source>
</evidence>
<dbReference type="SUPFAM" id="SSF81321">
    <property type="entry name" value="Family A G protein-coupled receptor-like"/>
    <property type="match status" value="1"/>
</dbReference>